<dbReference type="EMBL" id="OU594944">
    <property type="protein sequence ID" value="CAG9287686.1"/>
    <property type="molecule type" value="Genomic_DNA"/>
</dbReference>
<dbReference type="AlphaFoldDB" id="A0A8J9S9Z3"/>
<name>A0A8J9S9Z3_PHATR</name>
<evidence type="ECO:0000313" key="1">
    <source>
        <dbReference type="EMBL" id="CAG9287686.1"/>
    </source>
</evidence>
<protein>
    <submittedName>
        <fullName evidence="1">Uncharacterized protein</fullName>
    </submittedName>
</protein>
<reference evidence="1" key="1">
    <citation type="submission" date="2022-02" db="EMBL/GenBank/DDBJ databases">
        <authorList>
            <person name="Giguere J D."/>
        </authorList>
    </citation>
    <scope>NUCLEOTIDE SEQUENCE</scope>
    <source>
        <strain evidence="1">CCAP 1055/1</strain>
    </source>
</reference>
<organism evidence="1">
    <name type="scientific">Phaeodactylum tricornutum</name>
    <name type="common">Diatom</name>
    <dbReference type="NCBI Taxonomy" id="2850"/>
    <lineage>
        <taxon>Eukaryota</taxon>
        <taxon>Sar</taxon>
        <taxon>Stramenopiles</taxon>
        <taxon>Ochrophyta</taxon>
        <taxon>Bacillariophyta</taxon>
        <taxon>Bacillariophyceae</taxon>
        <taxon>Bacillariophycidae</taxon>
        <taxon>Naviculales</taxon>
        <taxon>Phaeodactylaceae</taxon>
        <taxon>Phaeodactylum</taxon>
    </lineage>
</organism>
<accession>A0A8J9S9Z3</accession>
<dbReference type="Proteomes" id="UP000836788">
    <property type="component" value="Chromosome 3"/>
</dbReference>
<sequence length="602" mass="68075">MKSAIVSFLAGLWKEEEESERMQIQAVPGLMTLLDVALYRTVEGQLTATIHASHQILEAWLDVKRQAVTVLQALRKELDLNATRRIQLDGFARTALDAACDAVERLTTDKLAQTANLSDPFPQQGTSGNAGSGINHHYSHSISANLSHLDESSRNDTGRRIPMRQRGKDCWESPRLHCPDYVWAEDFSQACHRLIKHLYKHPFLGDDPVETSTVLANAPRKSFLMSADTEHEAQILVRLLKTDIPVRLYQFRASMEADSVVSKRLYLVKCEYRAPFRAFLEAHQSVQRAPSLELVGEYTSGSNRKVATRREEAKERLSKLLETPCLVKSLALEQEIENSELEIAKILYPFCELARYVEHKNARLKSTSGLVDEDNVIELQDLLRRLKGLLCRRTTLSTETSAGIRPLLLDLQCLPRDEDGFTPYQTPTAERVAQRATELVNELQILSKISQKRHVFATEGKHELDLRPSISRGCNDLDGELLHALIVDWFSMVHRQHEVIGETDFQELAEKLRHAEMQMSLAVATNQSLAAVRDRLNLIHKDREMKFQVLKETLEDLSLREMNLDIEVSSPDRHRMLSLQPTSALGVFGQAMQLAGEALPIG</sequence>
<proteinExistence type="predicted"/>
<gene>
    <name evidence="1" type="ORF">PTTT1_LOCUS36276</name>
</gene>